<dbReference type="GO" id="GO:0031176">
    <property type="term" value="F:endo-1,4-beta-xylanase activity"/>
    <property type="evidence" value="ECO:0007669"/>
    <property type="project" value="UniProtKB-EC"/>
</dbReference>
<name>A0A9N9PTI8_9HELO</name>
<evidence type="ECO:0000259" key="9">
    <source>
        <dbReference type="PROSITE" id="PS51760"/>
    </source>
</evidence>
<comment type="caution">
    <text evidence="10">The sequence shown here is derived from an EMBL/GenBank/DDBJ whole genome shotgun (WGS) entry which is preliminary data.</text>
</comment>
<feature type="chain" id="PRO_5040341358" description="Beta-xylanase" evidence="8">
    <location>
        <begin position="23"/>
        <end position="380"/>
    </location>
</feature>
<feature type="domain" description="GH10" evidence="9">
    <location>
        <begin position="78"/>
        <end position="379"/>
    </location>
</feature>
<evidence type="ECO:0000256" key="2">
    <source>
        <dbReference type="ARBA" id="ARBA00022801"/>
    </source>
</evidence>
<evidence type="ECO:0000313" key="11">
    <source>
        <dbReference type="Proteomes" id="UP000696280"/>
    </source>
</evidence>
<proteinExistence type="inferred from homology"/>
<evidence type="ECO:0000313" key="10">
    <source>
        <dbReference type="EMBL" id="CAG8955250.1"/>
    </source>
</evidence>
<accession>A0A9N9PTI8</accession>
<dbReference type="PANTHER" id="PTHR31490:SF76">
    <property type="entry name" value="ENDO-1,4-BETA-XYLANASE C"/>
    <property type="match status" value="1"/>
</dbReference>
<dbReference type="PANTHER" id="PTHR31490">
    <property type="entry name" value="GLYCOSYL HYDROLASE"/>
    <property type="match status" value="1"/>
</dbReference>
<reference evidence="10" key="1">
    <citation type="submission" date="2021-07" db="EMBL/GenBank/DDBJ databases">
        <authorList>
            <person name="Durling M."/>
        </authorList>
    </citation>
    <scope>NUCLEOTIDE SEQUENCE</scope>
</reference>
<keyword evidence="3 6" id="KW-0119">Carbohydrate metabolism</keyword>
<dbReference type="SMART" id="SM00633">
    <property type="entry name" value="Glyco_10"/>
    <property type="match status" value="1"/>
</dbReference>
<keyword evidence="4 6" id="KW-0326">Glycosidase</keyword>
<dbReference type="PROSITE" id="PS51760">
    <property type="entry name" value="GH10_2"/>
    <property type="match status" value="1"/>
</dbReference>
<dbReference type="EC" id="3.2.1.8" evidence="6"/>
<feature type="signal peptide" evidence="8">
    <location>
        <begin position="1"/>
        <end position="22"/>
    </location>
</feature>
<evidence type="ECO:0000256" key="7">
    <source>
        <dbReference type="SAM" id="MobiDB-lite"/>
    </source>
</evidence>
<dbReference type="OrthoDB" id="3055998at2759"/>
<comment type="catalytic activity">
    <reaction evidence="6">
        <text>Endohydrolysis of (1-&gt;4)-beta-D-xylosidic linkages in xylans.</text>
        <dbReference type="EC" id="3.2.1.8"/>
    </reaction>
</comment>
<protein>
    <recommendedName>
        <fullName evidence="6">Beta-xylanase</fullName>
        <ecNumber evidence="6">3.2.1.8</ecNumber>
    </recommendedName>
</protein>
<dbReference type="GO" id="GO:0000272">
    <property type="term" value="P:polysaccharide catabolic process"/>
    <property type="evidence" value="ECO:0007669"/>
    <property type="project" value="UniProtKB-KW"/>
</dbReference>
<dbReference type="InterPro" id="IPR044846">
    <property type="entry name" value="GH10"/>
</dbReference>
<gene>
    <name evidence="10" type="ORF">HYFRA_00011232</name>
</gene>
<evidence type="ECO:0000256" key="8">
    <source>
        <dbReference type="SAM" id="SignalP"/>
    </source>
</evidence>
<dbReference type="EMBL" id="CAJVRL010000061">
    <property type="protein sequence ID" value="CAG8955250.1"/>
    <property type="molecule type" value="Genomic_DNA"/>
</dbReference>
<dbReference type="SUPFAM" id="SSF51445">
    <property type="entry name" value="(Trans)glycosidases"/>
    <property type="match status" value="1"/>
</dbReference>
<feature type="compositionally biased region" description="Low complexity" evidence="7">
    <location>
        <begin position="51"/>
        <end position="65"/>
    </location>
</feature>
<keyword evidence="5 6" id="KW-0624">Polysaccharide degradation</keyword>
<dbReference type="Proteomes" id="UP000696280">
    <property type="component" value="Unassembled WGS sequence"/>
</dbReference>
<dbReference type="Gene3D" id="3.20.20.80">
    <property type="entry name" value="Glycosidases"/>
    <property type="match status" value="1"/>
</dbReference>
<sequence length="380" mass="39913">MLSIRSIAALVVAFSQFDATQAQAAGWDQYYSQCIPSTAVPVPSPSPPAPTTTLATSTTGSTPTATPVPPTTGGGTSTGGSSSINEKFRAKGKKYFGVATDQNRLTAGSNSAIIKSSFGQVTPENSMKWDSIEATQGSFSFGTSDYLVDFATANDKLIRGHTLCWHSQLPSWVSSISSASTLTAVLEKHISTVMGRYKGKIYAWDVLNEIFDESGNLRSSVWSNVLGETFVSIAFKAARAADPNAKLYINDYNLDSATYAKVTNGMVAHVKKWLAAGIPIDGIGSQGHLQANQGSAAQGALQALAASGVSEVAVTELDIVGASASDYVAVTNACLNVPKCVGITVWGVRDPDSWRASNNPLLYDASYNPKAAYTAILNAL</sequence>
<feature type="region of interest" description="Disordered" evidence="7">
    <location>
        <begin position="40"/>
        <end position="84"/>
    </location>
</feature>
<dbReference type="PRINTS" id="PR00134">
    <property type="entry name" value="GLHYDRLASE10"/>
</dbReference>
<keyword evidence="8" id="KW-0732">Signal</keyword>
<dbReference type="InterPro" id="IPR017853">
    <property type="entry name" value="GH"/>
</dbReference>
<evidence type="ECO:0000256" key="4">
    <source>
        <dbReference type="ARBA" id="ARBA00023295"/>
    </source>
</evidence>
<keyword evidence="2 6" id="KW-0378">Hydrolase</keyword>
<organism evidence="10 11">
    <name type="scientific">Hymenoscyphus fraxineus</name>
    <dbReference type="NCBI Taxonomy" id="746836"/>
    <lineage>
        <taxon>Eukaryota</taxon>
        <taxon>Fungi</taxon>
        <taxon>Dikarya</taxon>
        <taxon>Ascomycota</taxon>
        <taxon>Pezizomycotina</taxon>
        <taxon>Leotiomycetes</taxon>
        <taxon>Helotiales</taxon>
        <taxon>Helotiaceae</taxon>
        <taxon>Hymenoscyphus</taxon>
    </lineage>
</organism>
<evidence type="ECO:0000256" key="6">
    <source>
        <dbReference type="RuleBase" id="RU361174"/>
    </source>
</evidence>
<dbReference type="Pfam" id="PF00331">
    <property type="entry name" value="Glyco_hydro_10"/>
    <property type="match status" value="1"/>
</dbReference>
<comment type="similarity">
    <text evidence="1 6">Belongs to the glycosyl hydrolase 10 (cellulase F) family.</text>
</comment>
<keyword evidence="11" id="KW-1185">Reference proteome</keyword>
<evidence type="ECO:0000256" key="5">
    <source>
        <dbReference type="ARBA" id="ARBA00023326"/>
    </source>
</evidence>
<dbReference type="AlphaFoldDB" id="A0A9N9PTI8"/>
<dbReference type="InterPro" id="IPR001000">
    <property type="entry name" value="GH10_dom"/>
</dbReference>
<evidence type="ECO:0000256" key="1">
    <source>
        <dbReference type="ARBA" id="ARBA00007495"/>
    </source>
</evidence>
<evidence type="ECO:0000256" key="3">
    <source>
        <dbReference type="ARBA" id="ARBA00023277"/>
    </source>
</evidence>